<dbReference type="eggNOG" id="COG1432">
    <property type="taxonomic scope" value="Bacteria"/>
</dbReference>
<comment type="caution">
    <text evidence="2">The sequence shown here is derived from an EMBL/GenBank/DDBJ whole genome shotgun (WGS) entry which is preliminary data.</text>
</comment>
<dbReference type="HOGENOM" id="CLU_085023_0_0_6"/>
<dbReference type="GO" id="GO:0004540">
    <property type="term" value="F:RNA nuclease activity"/>
    <property type="evidence" value="ECO:0007669"/>
    <property type="project" value="InterPro"/>
</dbReference>
<evidence type="ECO:0000313" key="2">
    <source>
        <dbReference type="EMBL" id="EJL04122.1"/>
    </source>
</evidence>
<reference evidence="2" key="1">
    <citation type="journal article" date="2012" name="PLoS Genet.">
        <title>Comparative Genomics of Plant-Associated Pseudomonas spp.: Insights into Diversity and Inheritance of Traits Involved in Multitrophic Interactions.</title>
        <authorList>
            <person name="Loper J.E."/>
            <person name="Hassan K.A."/>
            <person name="Mavrodi D.V."/>
            <person name="Davis E.W.II."/>
            <person name="Lim C.K."/>
            <person name="Shaffer B.T."/>
            <person name="Elbourne L.D."/>
            <person name="Stockwell V.O."/>
            <person name="Hartney S.L."/>
            <person name="Breakwell K."/>
            <person name="Henkels M.D."/>
            <person name="Tetu S.G."/>
            <person name="Rangel L.I."/>
            <person name="Kidarsa T.A."/>
            <person name="Wilson N.L."/>
            <person name="van de Mortel J.E."/>
            <person name="Song C."/>
            <person name="Blumhagen R."/>
            <person name="Radune D."/>
            <person name="Hostetler J.B."/>
            <person name="Brinkac L.M."/>
            <person name="Durkin A.S."/>
            <person name="Kluepfel D.A."/>
            <person name="Wechter W.P."/>
            <person name="Anderson A.J."/>
            <person name="Kim Y.C."/>
            <person name="Pierson L.S.III."/>
            <person name="Pierson E.A."/>
            <person name="Lindow S.E."/>
            <person name="Kobayashi D.Y."/>
            <person name="Raaijmakers J.M."/>
            <person name="Weller D.M."/>
            <person name="Thomashow L.S."/>
            <person name="Allen A.E."/>
            <person name="Paulsen I.T."/>
        </authorList>
    </citation>
    <scope>NUCLEOTIDE SEQUENCE [LARGE SCALE GENOMIC DNA]</scope>
    <source>
        <strain evidence="2">Q2-87</strain>
    </source>
</reference>
<dbReference type="EMBL" id="AGBM01000001">
    <property type="protein sequence ID" value="EJL04122.1"/>
    <property type="molecule type" value="Genomic_DNA"/>
</dbReference>
<dbReference type="Proteomes" id="UP000007289">
    <property type="component" value="Chromosome"/>
</dbReference>
<feature type="domain" description="NYN" evidence="1">
    <location>
        <begin position="152"/>
        <end position="204"/>
    </location>
</feature>
<accession>J2MSU5</accession>
<name>J2MSU5_PSEFQ</name>
<sequence length="282" mass="32024">MKRTAVLIDGGFFFQRVMFFGRKYFSKELLISADHLSQIIKKLVKLHIEDERSASRELYRIYYYDCPPPSNQVRLPIIPDGHKSAGHMDFKAHPPYRLRRDLHDQLRSSRKTALRLGELAKSGDWQLNSHSLRALLRGEKVWADLTNDDFHYKVEQKTVDTKLGMDITTLALEKLADVIVLIAGDSDFVPAAKLARMKGIDFVLDPMWANTTGSLSEHVDGLRSFDIVRLIRDVTGQPVTTRPDWWDARTKSAAQLYENVEIAVAGDLEPDPGLISQIGAHQ</sequence>
<dbReference type="InterPro" id="IPR021139">
    <property type="entry name" value="NYN"/>
</dbReference>
<gene>
    <name evidence="2" type="ORF">PflQ2_0684</name>
</gene>
<evidence type="ECO:0000259" key="1">
    <source>
        <dbReference type="Pfam" id="PF01936"/>
    </source>
</evidence>
<protein>
    <recommendedName>
        <fullName evidence="1">NYN domain-containing protein</fullName>
    </recommendedName>
</protein>
<dbReference type="Gene3D" id="3.40.50.1010">
    <property type="entry name" value="5'-nuclease"/>
    <property type="match status" value="1"/>
</dbReference>
<dbReference type="CDD" id="cd18722">
    <property type="entry name" value="PIN_NicB-like"/>
    <property type="match status" value="1"/>
</dbReference>
<dbReference type="RefSeq" id="WP_003177800.1">
    <property type="nucleotide sequence ID" value="NZ_CM001558.1"/>
</dbReference>
<proteinExistence type="predicted"/>
<organism evidence="2">
    <name type="scientific">Pseudomonas fluorescens (strain Q2-87)</name>
    <dbReference type="NCBI Taxonomy" id="1038922"/>
    <lineage>
        <taxon>Bacteria</taxon>
        <taxon>Pseudomonadati</taxon>
        <taxon>Pseudomonadota</taxon>
        <taxon>Gammaproteobacteria</taxon>
        <taxon>Pseudomonadales</taxon>
        <taxon>Pseudomonadaceae</taxon>
        <taxon>Pseudomonas</taxon>
    </lineage>
</organism>
<dbReference type="Pfam" id="PF01936">
    <property type="entry name" value="NYN"/>
    <property type="match status" value="1"/>
</dbReference>
<dbReference type="AlphaFoldDB" id="J2MSU5"/>